<dbReference type="InterPro" id="IPR051449">
    <property type="entry name" value="ABC-2_transporter_component"/>
</dbReference>
<dbReference type="InterPro" id="IPR013525">
    <property type="entry name" value="ABC2_TM"/>
</dbReference>
<feature type="transmembrane region" description="Helical" evidence="6">
    <location>
        <begin position="278"/>
        <end position="303"/>
    </location>
</feature>
<dbReference type="PANTHER" id="PTHR30294:SF29">
    <property type="entry name" value="MULTIDRUG ABC TRANSPORTER PERMEASE YBHS-RELATED"/>
    <property type="match status" value="1"/>
</dbReference>
<evidence type="ECO:0000256" key="3">
    <source>
        <dbReference type="ARBA" id="ARBA00022692"/>
    </source>
</evidence>
<dbReference type="Proteomes" id="UP001179280">
    <property type="component" value="Unassembled WGS sequence"/>
</dbReference>
<gene>
    <name evidence="8" type="ORF">JOC54_003883</name>
</gene>
<evidence type="ECO:0000256" key="2">
    <source>
        <dbReference type="ARBA" id="ARBA00022475"/>
    </source>
</evidence>
<dbReference type="Pfam" id="PF12698">
    <property type="entry name" value="ABC2_membrane_3"/>
    <property type="match status" value="1"/>
</dbReference>
<name>A0ABS2SZA2_9BACI</name>
<keyword evidence="9" id="KW-1185">Reference proteome</keyword>
<accession>A0ABS2SZA2</accession>
<protein>
    <submittedName>
        <fullName evidence="8">ABC-2 type transport system permease protein</fullName>
    </submittedName>
</protein>
<keyword evidence="4 6" id="KW-1133">Transmembrane helix</keyword>
<organism evidence="8 9">
    <name type="scientific">Shouchella xiaoxiensis</name>
    <dbReference type="NCBI Taxonomy" id="766895"/>
    <lineage>
        <taxon>Bacteria</taxon>
        <taxon>Bacillati</taxon>
        <taxon>Bacillota</taxon>
        <taxon>Bacilli</taxon>
        <taxon>Bacillales</taxon>
        <taxon>Bacillaceae</taxon>
        <taxon>Shouchella</taxon>
    </lineage>
</organism>
<dbReference type="PANTHER" id="PTHR30294">
    <property type="entry name" value="MEMBRANE COMPONENT OF ABC TRANSPORTER YHHJ-RELATED"/>
    <property type="match status" value="1"/>
</dbReference>
<evidence type="ECO:0000313" key="8">
    <source>
        <dbReference type="EMBL" id="MBM7840590.1"/>
    </source>
</evidence>
<feature type="transmembrane region" description="Helical" evidence="6">
    <location>
        <begin position="185"/>
        <end position="210"/>
    </location>
</feature>
<keyword evidence="3 6" id="KW-0812">Transmembrane</keyword>
<comment type="subcellular location">
    <subcellularLocation>
        <location evidence="1">Cell membrane</location>
        <topology evidence="1">Multi-pass membrane protein</topology>
    </subcellularLocation>
</comment>
<keyword evidence="2" id="KW-1003">Cell membrane</keyword>
<proteinExistence type="predicted"/>
<evidence type="ECO:0000256" key="4">
    <source>
        <dbReference type="ARBA" id="ARBA00022989"/>
    </source>
</evidence>
<evidence type="ECO:0000256" key="1">
    <source>
        <dbReference type="ARBA" id="ARBA00004651"/>
    </source>
</evidence>
<keyword evidence="5 6" id="KW-0472">Membrane</keyword>
<reference evidence="8" key="1">
    <citation type="submission" date="2021-01" db="EMBL/GenBank/DDBJ databases">
        <title>Genomic Encyclopedia of Type Strains, Phase IV (KMG-IV): sequencing the most valuable type-strain genomes for metagenomic binning, comparative biology and taxonomic classification.</title>
        <authorList>
            <person name="Goeker M."/>
        </authorList>
    </citation>
    <scope>NUCLEOTIDE SEQUENCE</scope>
    <source>
        <strain evidence="8">DSM 21943</strain>
    </source>
</reference>
<sequence length="416" mass="44917">MNNFWTIVGHTASSRLKTKSFVISTIITMVLIIGIVNIGTIIDLFSGDDEGSTQNIAVVDESDGATEIAEALAAPPEDEEAYIYQLINQPLDTVIEEARDGEYDGVVQLTGTTETLNATFYGENNGMAMDVQQEVQRLKEGYMTSELDIDEAQLAAVYQPIGFEQMSLEDGEATESAGMGIEANITVFAVAYVLFFIIITYSTMIATEVATEKSSRVMELIVSSVNPIVQMFAKLTGIGLTAFINIVTILVAGIIGIYVGGNTISDFLSSDFIDITLIGYGLIVLFLGYFLFGGIAAMLGALVSRTEDVQQAVQPLIYLAMIGFFIVTFGMSNAEAAFVKVASYIPFFTPQLIVLRIGSGTIEVWEIALLLVILAISAVIVNLVAARVYKGGVLMHGKFSFKNGIKQALVLSKKEK</sequence>
<evidence type="ECO:0000259" key="7">
    <source>
        <dbReference type="Pfam" id="PF12698"/>
    </source>
</evidence>
<feature type="transmembrane region" description="Helical" evidence="6">
    <location>
        <begin position="315"/>
        <end position="331"/>
    </location>
</feature>
<comment type="caution">
    <text evidence="8">The sequence shown here is derived from an EMBL/GenBank/DDBJ whole genome shotgun (WGS) entry which is preliminary data.</text>
</comment>
<evidence type="ECO:0000313" key="9">
    <source>
        <dbReference type="Proteomes" id="UP001179280"/>
    </source>
</evidence>
<evidence type="ECO:0000256" key="6">
    <source>
        <dbReference type="SAM" id="Phobius"/>
    </source>
</evidence>
<feature type="domain" description="ABC-2 type transporter transmembrane" evidence="7">
    <location>
        <begin position="19"/>
        <end position="386"/>
    </location>
</feature>
<feature type="transmembrane region" description="Helical" evidence="6">
    <location>
        <begin position="21"/>
        <end position="42"/>
    </location>
</feature>
<dbReference type="EMBL" id="JAFBCV010000015">
    <property type="protein sequence ID" value="MBM7840590.1"/>
    <property type="molecule type" value="Genomic_DNA"/>
</dbReference>
<dbReference type="RefSeq" id="WP_204468265.1">
    <property type="nucleotide sequence ID" value="NZ_JAFBCV010000015.1"/>
</dbReference>
<evidence type="ECO:0000256" key="5">
    <source>
        <dbReference type="ARBA" id="ARBA00023136"/>
    </source>
</evidence>
<feature type="transmembrane region" description="Helical" evidence="6">
    <location>
        <begin position="367"/>
        <end position="389"/>
    </location>
</feature>
<feature type="transmembrane region" description="Helical" evidence="6">
    <location>
        <begin position="231"/>
        <end position="258"/>
    </location>
</feature>